<protein>
    <submittedName>
        <fullName evidence="1">Uncharacterized protein</fullName>
    </submittedName>
</protein>
<accession>A0A5M8PZX6</accession>
<reference evidence="1 2" key="1">
    <citation type="submission" date="2019-09" db="EMBL/GenBank/DDBJ databases">
        <title>The hologenome of the rock-dwelling lichen Lasallia pustulata.</title>
        <authorList>
            <person name="Greshake Tzovaras B."/>
            <person name="Segers F."/>
            <person name="Bicker A."/>
            <person name="Dal Grande F."/>
            <person name="Otte J."/>
            <person name="Hankeln T."/>
            <person name="Schmitt I."/>
            <person name="Ebersberger I."/>
        </authorList>
    </citation>
    <scope>NUCLEOTIDE SEQUENCE [LARGE SCALE GENOMIC DNA]</scope>
    <source>
        <strain evidence="1">A1-1</strain>
    </source>
</reference>
<gene>
    <name evidence="1" type="ORF">FRX48_01237</name>
</gene>
<evidence type="ECO:0000313" key="1">
    <source>
        <dbReference type="EMBL" id="KAA6414488.1"/>
    </source>
</evidence>
<proteinExistence type="predicted"/>
<organism evidence="1 2">
    <name type="scientific">Lasallia pustulata</name>
    <dbReference type="NCBI Taxonomy" id="136370"/>
    <lineage>
        <taxon>Eukaryota</taxon>
        <taxon>Fungi</taxon>
        <taxon>Dikarya</taxon>
        <taxon>Ascomycota</taxon>
        <taxon>Pezizomycotina</taxon>
        <taxon>Lecanoromycetes</taxon>
        <taxon>OSLEUM clade</taxon>
        <taxon>Umbilicariomycetidae</taxon>
        <taxon>Umbilicariales</taxon>
        <taxon>Umbilicariaceae</taxon>
        <taxon>Lasallia</taxon>
    </lineage>
</organism>
<evidence type="ECO:0000313" key="2">
    <source>
        <dbReference type="Proteomes" id="UP000324767"/>
    </source>
</evidence>
<dbReference type="EMBL" id="VXIT01000002">
    <property type="protein sequence ID" value="KAA6414488.1"/>
    <property type="molecule type" value="Genomic_DNA"/>
</dbReference>
<sequence length="252" mass="27805">MCLPSLSPPLPLLQIHPIISIPISSPSRQHEIASTEPPLTMLLPTYSQPGFGPFLFENWDNVLVCDPARKQKFQTFCEQYMDRVRKGESNSEEIDRFTTLLSGDQPEYFRLARGVIPEFNFGTVITPCNQDVERIVCSLHDLIVRPSQERTLAVGQAAADKQALANIMFGPGTDWTSSRKMTRLLESTMQLGFPAIAGASRAGYPTLREALGLRADGELQGNGILESGRSSAVDECSTATSSQESYYYTTAH</sequence>
<dbReference type="AlphaFoldDB" id="A0A5M8PZX6"/>
<name>A0A5M8PZX6_9LECA</name>
<comment type="caution">
    <text evidence="1">The sequence shown here is derived from an EMBL/GenBank/DDBJ whole genome shotgun (WGS) entry which is preliminary data.</text>
</comment>
<dbReference type="Proteomes" id="UP000324767">
    <property type="component" value="Unassembled WGS sequence"/>
</dbReference>
<dbReference type="OrthoDB" id="5346045at2759"/>